<evidence type="ECO:0000313" key="3">
    <source>
        <dbReference type="Proteomes" id="UP001144323"/>
    </source>
</evidence>
<evidence type="ECO:0000256" key="1">
    <source>
        <dbReference type="SAM" id="MobiDB-lite"/>
    </source>
</evidence>
<protein>
    <submittedName>
        <fullName evidence="2">Uncharacterized protein</fullName>
    </submittedName>
</protein>
<comment type="caution">
    <text evidence="2">The sequence shown here is derived from an EMBL/GenBank/DDBJ whole genome shotgun (WGS) entry which is preliminary data.</text>
</comment>
<accession>A0A9W6LQU6</accession>
<feature type="region of interest" description="Disordered" evidence="1">
    <location>
        <begin position="1"/>
        <end position="22"/>
    </location>
</feature>
<dbReference type="EMBL" id="BSEC01000001">
    <property type="protein sequence ID" value="GLI91614.1"/>
    <property type="molecule type" value="Genomic_DNA"/>
</dbReference>
<proteinExistence type="predicted"/>
<keyword evidence="3" id="KW-1185">Reference proteome</keyword>
<reference evidence="2" key="1">
    <citation type="journal article" date="2023" name="Int. J. Syst. Evol. Microbiol.">
        <title>Methylocystis iwaonis sp. nov., a type II methane-oxidizing bacterium from surface soil of a rice paddy field in Japan, and emended description of the genus Methylocystis (ex Whittenbury et al. 1970) Bowman et al. 1993.</title>
        <authorList>
            <person name="Kaise H."/>
            <person name="Sawadogo J.B."/>
            <person name="Alam M.S."/>
            <person name="Ueno C."/>
            <person name="Dianou D."/>
            <person name="Shinjo R."/>
            <person name="Asakawa S."/>
        </authorList>
    </citation>
    <scope>NUCLEOTIDE SEQUENCE</scope>
    <source>
        <strain evidence="2">LMG27198</strain>
    </source>
</reference>
<evidence type="ECO:0000313" key="2">
    <source>
        <dbReference type="EMBL" id="GLI91614.1"/>
    </source>
</evidence>
<organism evidence="2 3">
    <name type="scientific">Methylocystis echinoides</name>
    <dbReference type="NCBI Taxonomy" id="29468"/>
    <lineage>
        <taxon>Bacteria</taxon>
        <taxon>Pseudomonadati</taxon>
        <taxon>Pseudomonadota</taxon>
        <taxon>Alphaproteobacteria</taxon>
        <taxon>Hyphomicrobiales</taxon>
        <taxon>Methylocystaceae</taxon>
        <taxon>Methylocystis</taxon>
    </lineage>
</organism>
<gene>
    <name evidence="2" type="ORF">LMG27198_06060</name>
</gene>
<name>A0A9W6LQU6_9HYPH</name>
<dbReference type="AlphaFoldDB" id="A0A9W6LQU6"/>
<dbReference type="Proteomes" id="UP001144323">
    <property type="component" value="Unassembled WGS sequence"/>
</dbReference>
<sequence>MRAPADTAGRKRSIGPDARAHARERRYARLLRFEGDIVVRIGVLAWATRDWFREATPDRMGQLICPANTRAYPLMGKRFGSSCFKPGDLTET</sequence>